<dbReference type="InterPro" id="IPR036388">
    <property type="entry name" value="WH-like_DNA-bd_sf"/>
</dbReference>
<name>A0A9D9HS01_9BACT</name>
<dbReference type="EMBL" id="JADIMG010000009">
    <property type="protein sequence ID" value="MBO8458965.1"/>
    <property type="molecule type" value="Genomic_DNA"/>
</dbReference>
<feature type="domain" description="HTH hxlR-type" evidence="4">
    <location>
        <begin position="14"/>
        <end position="113"/>
    </location>
</feature>
<evidence type="ECO:0000259" key="4">
    <source>
        <dbReference type="PROSITE" id="PS51118"/>
    </source>
</evidence>
<keyword evidence="3" id="KW-0804">Transcription</keyword>
<comment type="caution">
    <text evidence="5">The sequence shown here is derived from an EMBL/GenBank/DDBJ whole genome shotgun (WGS) entry which is preliminary data.</text>
</comment>
<reference evidence="5" key="2">
    <citation type="journal article" date="2021" name="PeerJ">
        <title>Extensive microbial diversity within the chicken gut microbiome revealed by metagenomics and culture.</title>
        <authorList>
            <person name="Gilroy R."/>
            <person name="Ravi A."/>
            <person name="Getino M."/>
            <person name="Pursley I."/>
            <person name="Horton D.L."/>
            <person name="Alikhan N.F."/>
            <person name="Baker D."/>
            <person name="Gharbi K."/>
            <person name="Hall N."/>
            <person name="Watson M."/>
            <person name="Adriaenssens E.M."/>
            <person name="Foster-Nyarko E."/>
            <person name="Jarju S."/>
            <person name="Secka A."/>
            <person name="Antonio M."/>
            <person name="Oren A."/>
            <person name="Chaudhuri R.R."/>
            <person name="La Ragione R."/>
            <person name="Hildebrand F."/>
            <person name="Pallen M.J."/>
        </authorList>
    </citation>
    <scope>NUCLEOTIDE SEQUENCE</scope>
    <source>
        <strain evidence="5">G3-3990</strain>
    </source>
</reference>
<dbReference type="InterPro" id="IPR036390">
    <property type="entry name" value="WH_DNA-bd_sf"/>
</dbReference>
<dbReference type="GO" id="GO:0003677">
    <property type="term" value="F:DNA binding"/>
    <property type="evidence" value="ECO:0007669"/>
    <property type="project" value="UniProtKB-KW"/>
</dbReference>
<sequence>MAKKEEKNSIIEICPIRNVVARFGNKWALLVIFVLNENNPSRFNQLAKLIPDISTKVLSNTLHTLEADGLVKRTVFPQVPIKVEYELTETGKSLVPIILSLTEWAQKNMKTIMKHRKNFTSSSK</sequence>
<organism evidence="5 6">
    <name type="scientific">Candidatus Gallipaludibacter merdavium</name>
    <dbReference type="NCBI Taxonomy" id="2840839"/>
    <lineage>
        <taxon>Bacteria</taxon>
        <taxon>Pseudomonadati</taxon>
        <taxon>Bacteroidota</taxon>
        <taxon>Bacteroidia</taxon>
        <taxon>Bacteroidales</taxon>
        <taxon>Candidatus Gallipaludibacter</taxon>
    </lineage>
</organism>
<evidence type="ECO:0000256" key="1">
    <source>
        <dbReference type="ARBA" id="ARBA00023015"/>
    </source>
</evidence>
<evidence type="ECO:0000256" key="2">
    <source>
        <dbReference type="ARBA" id="ARBA00023125"/>
    </source>
</evidence>
<gene>
    <name evidence="5" type="ORF">IAA73_01315</name>
</gene>
<keyword evidence="2" id="KW-0238">DNA-binding</keyword>
<dbReference type="InterPro" id="IPR002577">
    <property type="entry name" value="HTH_HxlR"/>
</dbReference>
<dbReference type="AlphaFoldDB" id="A0A9D9HS01"/>
<accession>A0A9D9HS01</accession>
<proteinExistence type="predicted"/>
<dbReference type="Pfam" id="PF01638">
    <property type="entry name" value="HxlR"/>
    <property type="match status" value="1"/>
</dbReference>
<dbReference type="SUPFAM" id="SSF46785">
    <property type="entry name" value="Winged helix' DNA-binding domain"/>
    <property type="match status" value="1"/>
</dbReference>
<evidence type="ECO:0000313" key="6">
    <source>
        <dbReference type="Proteomes" id="UP000823641"/>
    </source>
</evidence>
<protein>
    <submittedName>
        <fullName evidence="5">Helix-turn-helix transcriptional regulator</fullName>
    </submittedName>
</protein>
<evidence type="ECO:0000256" key="3">
    <source>
        <dbReference type="ARBA" id="ARBA00023163"/>
    </source>
</evidence>
<dbReference type="Proteomes" id="UP000823641">
    <property type="component" value="Unassembled WGS sequence"/>
</dbReference>
<dbReference type="Gene3D" id="1.10.10.10">
    <property type="entry name" value="Winged helix-like DNA-binding domain superfamily/Winged helix DNA-binding domain"/>
    <property type="match status" value="1"/>
</dbReference>
<reference evidence="5" key="1">
    <citation type="submission" date="2020-10" db="EMBL/GenBank/DDBJ databases">
        <authorList>
            <person name="Gilroy R."/>
        </authorList>
    </citation>
    <scope>NUCLEOTIDE SEQUENCE</scope>
    <source>
        <strain evidence="5">G3-3990</strain>
    </source>
</reference>
<dbReference type="PANTHER" id="PTHR33204:SF39">
    <property type="entry name" value="TRANSCRIPTIONAL REGULATORY PROTEIN"/>
    <property type="match status" value="1"/>
</dbReference>
<dbReference type="PROSITE" id="PS51118">
    <property type="entry name" value="HTH_HXLR"/>
    <property type="match status" value="1"/>
</dbReference>
<keyword evidence="1" id="KW-0805">Transcription regulation</keyword>
<evidence type="ECO:0000313" key="5">
    <source>
        <dbReference type="EMBL" id="MBO8458965.1"/>
    </source>
</evidence>
<dbReference type="PANTHER" id="PTHR33204">
    <property type="entry name" value="TRANSCRIPTIONAL REGULATOR, MARR FAMILY"/>
    <property type="match status" value="1"/>
</dbReference>